<feature type="compositionally biased region" description="Polar residues" evidence="4">
    <location>
        <begin position="405"/>
        <end position="420"/>
    </location>
</feature>
<dbReference type="Pfam" id="PF00005">
    <property type="entry name" value="ABC_tran"/>
    <property type="match status" value="1"/>
</dbReference>
<feature type="compositionally biased region" description="Low complexity" evidence="4">
    <location>
        <begin position="443"/>
        <end position="480"/>
    </location>
</feature>
<dbReference type="EMBL" id="JABEND010000003">
    <property type="protein sequence ID" value="NNG35378.1"/>
    <property type="molecule type" value="Genomic_DNA"/>
</dbReference>
<feature type="region of interest" description="Disordered" evidence="4">
    <location>
        <begin position="435"/>
        <end position="480"/>
    </location>
</feature>
<evidence type="ECO:0000256" key="1">
    <source>
        <dbReference type="ARBA" id="ARBA00022448"/>
    </source>
</evidence>
<feature type="domain" description="ABC transporter" evidence="5">
    <location>
        <begin position="34"/>
        <end position="271"/>
    </location>
</feature>
<dbReference type="InterPro" id="IPR003593">
    <property type="entry name" value="AAA+_ATPase"/>
</dbReference>
<reference evidence="6 7" key="1">
    <citation type="submission" date="2020-05" db="EMBL/GenBank/DDBJ databases">
        <title>Nakamurella sp. DB0629 isolated from air conditioner.</title>
        <authorList>
            <person name="Kim D.H."/>
            <person name="Kim D.-U."/>
        </authorList>
    </citation>
    <scope>NUCLEOTIDE SEQUENCE [LARGE SCALE GENOMIC DNA]</scope>
    <source>
        <strain evidence="6 7">DB0629</strain>
    </source>
</reference>
<dbReference type="SMART" id="SM00382">
    <property type="entry name" value="AAA"/>
    <property type="match status" value="1"/>
</dbReference>
<dbReference type="GO" id="GO:0016887">
    <property type="term" value="F:ATP hydrolysis activity"/>
    <property type="evidence" value="ECO:0007669"/>
    <property type="project" value="InterPro"/>
</dbReference>
<dbReference type="Gene3D" id="3.40.50.300">
    <property type="entry name" value="P-loop containing nucleotide triphosphate hydrolases"/>
    <property type="match status" value="1"/>
</dbReference>
<dbReference type="InterPro" id="IPR017871">
    <property type="entry name" value="ABC_transporter-like_CS"/>
</dbReference>
<evidence type="ECO:0000256" key="3">
    <source>
        <dbReference type="ARBA" id="ARBA00022840"/>
    </source>
</evidence>
<dbReference type="PROSITE" id="PS50893">
    <property type="entry name" value="ABC_TRANSPORTER_2"/>
    <property type="match status" value="1"/>
</dbReference>
<comment type="caution">
    <text evidence="6">The sequence shown here is derived from an EMBL/GenBank/DDBJ whole genome shotgun (WGS) entry which is preliminary data.</text>
</comment>
<dbReference type="InterPro" id="IPR050093">
    <property type="entry name" value="ABC_SmlMolc_Importer"/>
</dbReference>
<feature type="region of interest" description="Disordered" evidence="4">
    <location>
        <begin position="1"/>
        <end position="20"/>
    </location>
</feature>
<dbReference type="InterPro" id="IPR003439">
    <property type="entry name" value="ABC_transporter-like_ATP-bd"/>
</dbReference>
<evidence type="ECO:0000313" key="6">
    <source>
        <dbReference type="EMBL" id="NNG35378.1"/>
    </source>
</evidence>
<feature type="region of interest" description="Disordered" evidence="4">
    <location>
        <begin position="389"/>
        <end position="423"/>
    </location>
</feature>
<keyword evidence="2" id="KW-0547">Nucleotide-binding</keyword>
<evidence type="ECO:0000259" key="5">
    <source>
        <dbReference type="PROSITE" id="PS50893"/>
    </source>
</evidence>
<dbReference type="SUPFAM" id="SSF50331">
    <property type="entry name" value="MOP-like"/>
    <property type="match status" value="1"/>
</dbReference>
<feature type="compositionally biased region" description="Low complexity" evidence="4">
    <location>
        <begin position="389"/>
        <end position="404"/>
    </location>
</feature>
<dbReference type="GO" id="GO:0005524">
    <property type="term" value="F:ATP binding"/>
    <property type="evidence" value="ECO:0007669"/>
    <property type="project" value="UniProtKB-KW"/>
</dbReference>
<organism evidence="6 7">
    <name type="scientific">Nakamurella aerolata</name>
    <dbReference type="NCBI Taxonomy" id="1656892"/>
    <lineage>
        <taxon>Bacteria</taxon>
        <taxon>Bacillati</taxon>
        <taxon>Actinomycetota</taxon>
        <taxon>Actinomycetes</taxon>
        <taxon>Nakamurellales</taxon>
        <taxon>Nakamurellaceae</taxon>
        <taxon>Nakamurella</taxon>
    </lineage>
</organism>
<sequence>MVRRPKPVVPQGDSTSIGAAVPTGHGVSAAATRPGAAGLVARVRVPRRLFDVDIELTVPAGTVTAILGPNGAGKSTVLQALSGDVPAIGSIRLGDRQLLDSARGLVVPMARRRIASMTQDPLLFPHLSVADNVAFGPRARRVPRRRAAELADEWLRRLDLPDAARRRPAELSGGQQQRVALARALAAEPDLLLLDEPLAAADVQTAAELRQLLRRHLSETGQTTLLVTHQVLDAAVLADRIVVLQDGAVVDEGPAARVLAEPATAFAAALAGVNLLLGAASETPSGRRLTSAPRASVGPASGAADPEPGPFAGAVTARATTQESDRGAILLRLGAGLAVRGHWTRPANPGGSAAAAFAPAAVTVRAAASGSATVAADAADTVETVGADTVGAGTAETSTAGTDTVGTSTAETSPVGTGTVESPAVGADILGRKACEPTGVAPDSAGLPAAGSDSAGSDSAGSEAAGSGPAGSEAAGSDPAANRWPAVVTGVVPGPAGVRLHLQLTDLSGEPLATAGELAVDLTPAELLEQDLTPGSRVSVAVPPEAIRLYPL</sequence>
<evidence type="ECO:0000256" key="2">
    <source>
        <dbReference type="ARBA" id="ARBA00022741"/>
    </source>
</evidence>
<dbReference type="InterPro" id="IPR008995">
    <property type="entry name" value="Mo/tungstate-bd_C_term_dom"/>
</dbReference>
<protein>
    <submittedName>
        <fullName evidence="6">ATP-binding cassette domain-containing protein</fullName>
    </submittedName>
</protein>
<proteinExistence type="predicted"/>
<dbReference type="PROSITE" id="PS00211">
    <property type="entry name" value="ABC_TRANSPORTER_1"/>
    <property type="match status" value="1"/>
</dbReference>
<dbReference type="PANTHER" id="PTHR42781:SF4">
    <property type="entry name" value="SPERMIDINE_PUTRESCINE IMPORT ATP-BINDING PROTEIN POTA"/>
    <property type="match status" value="1"/>
</dbReference>
<keyword evidence="1" id="KW-0813">Transport</keyword>
<gene>
    <name evidence="6" type="ORF">HKD39_06565</name>
</gene>
<accession>A0A849A8E7</accession>
<evidence type="ECO:0000313" key="7">
    <source>
        <dbReference type="Proteomes" id="UP000562984"/>
    </source>
</evidence>
<keyword evidence="7" id="KW-1185">Reference proteome</keyword>
<feature type="region of interest" description="Disordered" evidence="4">
    <location>
        <begin position="283"/>
        <end position="313"/>
    </location>
</feature>
<dbReference type="AlphaFoldDB" id="A0A849A8E7"/>
<dbReference type="SUPFAM" id="SSF52540">
    <property type="entry name" value="P-loop containing nucleoside triphosphate hydrolases"/>
    <property type="match status" value="1"/>
</dbReference>
<dbReference type="PANTHER" id="PTHR42781">
    <property type="entry name" value="SPERMIDINE/PUTRESCINE IMPORT ATP-BINDING PROTEIN POTA"/>
    <property type="match status" value="1"/>
</dbReference>
<dbReference type="Proteomes" id="UP000562984">
    <property type="component" value="Unassembled WGS sequence"/>
</dbReference>
<evidence type="ECO:0000256" key="4">
    <source>
        <dbReference type="SAM" id="MobiDB-lite"/>
    </source>
</evidence>
<dbReference type="InterPro" id="IPR027417">
    <property type="entry name" value="P-loop_NTPase"/>
</dbReference>
<keyword evidence="3 6" id="KW-0067">ATP-binding</keyword>
<name>A0A849A8E7_9ACTN</name>